<evidence type="ECO:0000313" key="1">
    <source>
        <dbReference type="EMBL" id="OQN96897.1"/>
    </source>
</evidence>
<comment type="caution">
    <text evidence="1">The sequence shown here is derived from an EMBL/GenBank/DDBJ whole genome shotgun (WGS) entry which is preliminary data.</text>
</comment>
<reference evidence="2" key="1">
    <citation type="submission" date="2017-03" db="EMBL/GenBank/DDBJ databases">
        <title>Genomes of endolithic fungi from Antarctica.</title>
        <authorList>
            <person name="Coleine C."/>
            <person name="Masonjones S."/>
            <person name="Stajich J.E."/>
        </authorList>
    </citation>
    <scope>NUCLEOTIDE SEQUENCE [LARGE SCALE GENOMIC DNA]</scope>
    <source>
        <strain evidence="2">CCFEE 5527</strain>
    </source>
</reference>
<sequence>MVNRQLRHETLSMFYSINTIDVDPWDDNEEATIRMLKPHARYISSISALHYFNGDGNASLATRDDTPDRRHGWTFKYYYQKDGRWRDETAAHTMELWLSKLGFDVDREFKAFMGTRTKNNRLDGT</sequence>
<dbReference type="AlphaFoldDB" id="A0A1V8SCX2"/>
<dbReference type="Proteomes" id="UP000192596">
    <property type="component" value="Unassembled WGS sequence"/>
</dbReference>
<name>A0A1V8SCX2_9PEZI</name>
<accession>A0A1V8SCX2</accession>
<keyword evidence="2" id="KW-1185">Reference proteome</keyword>
<protein>
    <submittedName>
        <fullName evidence="1">Uncharacterized protein</fullName>
    </submittedName>
</protein>
<dbReference type="InParanoid" id="A0A1V8SCX2"/>
<dbReference type="EMBL" id="NAJO01000060">
    <property type="protein sequence ID" value="OQN96897.1"/>
    <property type="molecule type" value="Genomic_DNA"/>
</dbReference>
<proteinExistence type="predicted"/>
<organism evidence="1 2">
    <name type="scientific">Cryoendolithus antarcticus</name>
    <dbReference type="NCBI Taxonomy" id="1507870"/>
    <lineage>
        <taxon>Eukaryota</taxon>
        <taxon>Fungi</taxon>
        <taxon>Dikarya</taxon>
        <taxon>Ascomycota</taxon>
        <taxon>Pezizomycotina</taxon>
        <taxon>Dothideomycetes</taxon>
        <taxon>Dothideomycetidae</taxon>
        <taxon>Cladosporiales</taxon>
        <taxon>Cladosporiaceae</taxon>
        <taxon>Cryoendolithus</taxon>
    </lineage>
</organism>
<gene>
    <name evidence="1" type="ORF">B0A48_17451</name>
</gene>
<evidence type="ECO:0000313" key="2">
    <source>
        <dbReference type="Proteomes" id="UP000192596"/>
    </source>
</evidence>